<evidence type="ECO:0000313" key="2">
    <source>
        <dbReference type="EMBL" id="MBB5017024.1"/>
    </source>
</evidence>
<dbReference type="Proteomes" id="UP000575898">
    <property type="component" value="Unassembled WGS sequence"/>
</dbReference>
<proteinExistence type="predicted"/>
<evidence type="ECO:0000313" key="3">
    <source>
        <dbReference type="Proteomes" id="UP000575898"/>
    </source>
</evidence>
<organism evidence="2 3">
    <name type="scientific">Chitinivorax tropicus</name>
    <dbReference type="NCBI Taxonomy" id="714531"/>
    <lineage>
        <taxon>Bacteria</taxon>
        <taxon>Pseudomonadati</taxon>
        <taxon>Pseudomonadota</taxon>
        <taxon>Betaproteobacteria</taxon>
        <taxon>Chitinivorax</taxon>
    </lineage>
</organism>
<dbReference type="RefSeq" id="WP_184034196.1">
    <property type="nucleotide sequence ID" value="NZ_JACHHY010000002.1"/>
</dbReference>
<sequence>MAGVPTPGRGVARSVTRSASAGRDIGIDDPLDKGYLCEHICECSAGTAIFSKSGQELKQRCVTARIWLDEEASQLVWRYKAEVGFNMKTNPPAPLMSRDQPNRPSRFPLGRAIGDGILKRNLEGRPQKGLLRIPDCIILKSTGAELAAMRASGHIDWKRLIPVKANIETVVEIKFDGDQLSRSQQEDYALIAGPDRFRLLKANDCECGAKRRRPVEEPVRSPVTTPMKRERTEQRHWYQPAPPKPAPAPRPVRPQYGPVASQEEGSSMSSWLKTAGVAAGVVLVGVIAVAALPAEAVAAGVALLVVGGAATAAPINKDKKP</sequence>
<evidence type="ECO:0008006" key="4">
    <source>
        <dbReference type="Google" id="ProtNLM"/>
    </source>
</evidence>
<dbReference type="AlphaFoldDB" id="A0A840MCI5"/>
<feature type="compositionally biased region" description="Pro residues" evidence="1">
    <location>
        <begin position="240"/>
        <end position="252"/>
    </location>
</feature>
<feature type="region of interest" description="Disordered" evidence="1">
    <location>
        <begin position="1"/>
        <end position="23"/>
    </location>
</feature>
<protein>
    <recommendedName>
        <fullName evidence="4">VRR-NUC domain-containing protein</fullName>
    </recommendedName>
</protein>
<keyword evidence="3" id="KW-1185">Reference proteome</keyword>
<dbReference type="EMBL" id="JACHHY010000002">
    <property type="protein sequence ID" value="MBB5017024.1"/>
    <property type="molecule type" value="Genomic_DNA"/>
</dbReference>
<feature type="compositionally biased region" description="Basic and acidic residues" evidence="1">
    <location>
        <begin position="227"/>
        <end position="236"/>
    </location>
</feature>
<feature type="region of interest" description="Disordered" evidence="1">
    <location>
        <begin position="211"/>
        <end position="263"/>
    </location>
</feature>
<name>A0A840MCI5_9PROT</name>
<evidence type="ECO:0000256" key="1">
    <source>
        <dbReference type="SAM" id="MobiDB-lite"/>
    </source>
</evidence>
<reference evidence="2 3" key="1">
    <citation type="submission" date="2020-08" db="EMBL/GenBank/DDBJ databases">
        <title>Genomic Encyclopedia of Type Strains, Phase IV (KMG-IV): sequencing the most valuable type-strain genomes for metagenomic binning, comparative biology and taxonomic classification.</title>
        <authorList>
            <person name="Goeker M."/>
        </authorList>
    </citation>
    <scope>NUCLEOTIDE SEQUENCE [LARGE SCALE GENOMIC DNA]</scope>
    <source>
        <strain evidence="2 3">DSM 27165</strain>
    </source>
</reference>
<gene>
    <name evidence="2" type="ORF">HNQ59_000286</name>
</gene>
<comment type="caution">
    <text evidence="2">The sequence shown here is derived from an EMBL/GenBank/DDBJ whole genome shotgun (WGS) entry which is preliminary data.</text>
</comment>
<accession>A0A840MCI5</accession>